<reference evidence="1 2" key="1">
    <citation type="submission" date="2014-03" db="EMBL/GenBank/DDBJ databases">
        <authorList>
            <person name="Bragg J."/>
            <person name="Chandler A.Y."/>
            <person name="Dehn A."/>
            <person name="Hefner M."/>
            <person name="Petersen P."/>
            <person name="Wilson J."/>
            <person name="Zeba F."/>
            <person name="Zegers G.P."/>
            <person name="Page S.T."/>
            <person name="Bradley K.W."/>
            <person name="Clarke D.Q."/>
            <person name="Lewis M.F."/>
            <person name="Barker L.P."/>
            <person name="Bailey C."/>
            <person name="Asai D.J."/>
            <person name="Garber M.L."/>
            <person name="Bowman C.A."/>
            <person name="Russell D.A."/>
            <person name="Pope W.H."/>
            <person name="Jacobs-Sera D."/>
            <person name="Hendrix R.W."/>
            <person name="Hatfull G.F."/>
        </authorList>
    </citation>
    <scope>NUCLEOTIDE SEQUENCE [LARGE SCALE GENOMIC DNA]</scope>
</reference>
<evidence type="ECO:0000313" key="1">
    <source>
        <dbReference type="EMBL" id="AHY84254.1"/>
    </source>
</evidence>
<sequence>MTNPYAEPTEADLATAGNALGLLTTLWPMMPKPDGFALEAWALVIAEHRLDWADVRAAIVKMSADERNADPQFRPTPPFVVKYARMIRRDRVERTGDRTAYEAICDAKAAPDDEPAAAVSASGPVAALPTGRGDLRRVAAGMFRSINDDVEAVKRVDAAQRRRRP</sequence>
<accession>A0A023ZXD0</accession>
<evidence type="ECO:0000313" key="2">
    <source>
        <dbReference type="Proteomes" id="UP000024437"/>
    </source>
</evidence>
<dbReference type="Proteomes" id="UP000024437">
    <property type="component" value="Genome"/>
</dbReference>
<gene>
    <name evidence="1" type="primary">69</name>
    <name evidence="1" type="ORF">PBI_HH92_69</name>
</gene>
<name>A0A023ZXD0_9CAUD</name>
<proteinExistence type="predicted"/>
<organism evidence="1 2">
    <name type="scientific">Mycobacterium phage HH92</name>
    <dbReference type="NCBI Taxonomy" id="1471543"/>
    <lineage>
        <taxon>Viruses</taxon>
        <taxon>Duplodnaviria</taxon>
        <taxon>Heunggongvirae</taxon>
        <taxon>Uroviricota</taxon>
        <taxon>Caudoviricetes</taxon>
        <taxon>Gilesvirus</taxon>
        <taxon>Gilesvirus giles</taxon>
    </lineage>
</organism>
<protein>
    <submittedName>
        <fullName evidence="1">Uncharacterized protein</fullName>
    </submittedName>
</protein>
<dbReference type="EMBL" id="KJ538722">
    <property type="protein sequence ID" value="AHY84254.1"/>
    <property type="molecule type" value="Genomic_DNA"/>
</dbReference>